<gene>
    <name evidence="13" type="ORF">CD039_09475</name>
</gene>
<dbReference type="FunFam" id="3.40.50.300:FF:000032">
    <property type="entry name" value="Export ABC transporter ATP-binding protein"/>
    <property type="match status" value="1"/>
</dbReference>
<comment type="subunit">
    <text evidence="2">The complex is composed of two ATP-binding proteins (HrtA), two transmembrane proteins (HrtB) and a solute-binding protein.</text>
</comment>
<keyword evidence="4" id="KW-1003">Cell membrane</keyword>
<dbReference type="InterPro" id="IPR017871">
    <property type="entry name" value="ABC_transporter-like_CS"/>
</dbReference>
<evidence type="ECO:0000256" key="1">
    <source>
        <dbReference type="ARBA" id="ARBA00004202"/>
    </source>
</evidence>
<dbReference type="InterPro" id="IPR027417">
    <property type="entry name" value="P-loop_NTPase"/>
</dbReference>
<dbReference type="PANTHER" id="PTHR24220">
    <property type="entry name" value="IMPORT ATP-BINDING PROTEIN"/>
    <property type="match status" value="1"/>
</dbReference>
<accession>A0A2K4FAJ7</accession>
<keyword evidence="5" id="KW-0547">Nucleotide-binding</keyword>
<dbReference type="AlphaFoldDB" id="A0A2K4FAJ7"/>
<comment type="caution">
    <text evidence="13">The sequence shown here is derived from an EMBL/GenBank/DDBJ whole genome shotgun (WGS) entry which is preliminary data.</text>
</comment>
<protein>
    <recommendedName>
        <fullName evidence="10">Putative hemin import ATP-binding protein HrtA</fullName>
    </recommendedName>
</protein>
<evidence type="ECO:0000256" key="10">
    <source>
        <dbReference type="ARBA" id="ARBA00024432"/>
    </source>
</evidence>
<evidence type="ECO:0000313" key="14">
    <source>
        <dbReference type="Proteomes" id="UP000242712"/>
    </source>
</evidence>
<feature type="domain" description="ABC transporter" evidence="12">
    <location>
        <begin position="2"/>
        <end position="221"/>
    </location>
</feature>
<evidence type="ECO:0000259" key="12">
    <source>
        <dbReference type="PROSITE" id="PS50893"/>
    </source>
</evidence>
<evidence type="ECO:0000256" key="8">
    <source>
        <dbReference type="ARBA" id="ARBA00023136"/>
    </source>
</evidence>
<evidence type="ECO:0000256" key="4">
    <source>
        <dbReference type="ARBA" id="ARBA00022475"/>
    </source>
</evidence>
<dbReference type="GeneID" id="98298576"/>
<dbReference type="SMART" id="SM00382">
    <property type="entry name" value="AAA"/>
    <property type="match status" value="1"/>
</dbReference>
<dbReference type="RefSeq" id="WP_103372104.1">
    <property type="nucleotide sequence ID" value="NZ_CBCRVO010000002.1"/>
</dbReference>
<dbReference type="PROSITE" id="PS50893">
    <property type="entry name" value="ABC_TRANSPORTER_2"/>
    <property type="match status" value="1"/>
</dbReference>
<dbReference type="InterPro" id="IPR017911">
    <property type="entry name" value="MacB-like_ATP-bd"/>
</dbReference>
<evidence type="ECO:0000256" key="9">
    <source>
        <dbReference type="ARBA" id="ARBA00024359"/>
    </source>
</evidence>
<name>A0A2K4FAJ7_9STAP</name>
<keyword evidence="7" id="KW-1278">Translocase</keyword>
<keyword evidence="3" id="KW-0813">Transport</keyword>
<dbReference type="InterPro" id="IPR003593">
    <property type="entry name" value="AAA+_ATPase"/>
</dbReference>
<proteinExistence type="inferred from homology"/>
<evidence type="ECO:0000256" key="6">
    <source>
        <dbReference type="ARBA" id="ARBA00022840"/>
    </source>
</evidence>
<evidence type="ECO:0000256" key="2">
    <source>
        <dbReference type="ARBA" id="ARBA00011131"/>
    </source>
</evidence>
<dbReference type="SUPFAM" id="SSF52540">
    <property type="entry name" value="P-loop containing nucleoside triphosphate hydrolases"/>
    <property type="match status" value="1"/>
</dbReference>
<dbReference type="GO" id="GO:0098796">
    <property type="term" value="C:membrane protein complex"/>
    <property type="evidence" value="ECO:0007669"/>
    <property type="project" value="UniProtKB-ARBA"/>
</dbReference>
<dbReference type="PANTHER" id="PTHR24220:SF666">
    <property type="entry name" value="HEMIN IMPORT ATP-BINDING PROTEIN HRTA-RELATED"/>
    <property type="match status" value="1"/>
</dbReference>
<dbReference type="Proteomes" id="UP000242712">
    <property type="component" value="Unassembled WGS sequence"/>
</dbReference>
<evidence type="ECO:0000313" key="13">
    <source>
        <dbReference type="EMBL" id="POA08311.1"/>
    </source>
</evidence>
<reference evidence="13 14" key="1">
    <citation type="submission" date="2017-08" db="EMBL/GenBank/DDBJ databases">
        <title>Draft genome sequences of 64 type strains of genus Staph aureus.</title>
        <authorList>
            <person name="Cole K."/>
            <person name="Golubchik T."/>
            <person name="Russell J."/>
            <person name="Foster D."/>
            <person name="Llewelyn M."/>
            <person name="Wilson D."/>
            <person name="Crook D."/>
            <person name="Paul J."/>
        </authorList>
    </citation>
    <scope>NUCLEOTIDE SEQUENCE [LARGE SCALE GENOMIC DNA]</scope>
    <source>
        <strain evidence="13 14">DSM 29875</strain>
    </source>
</reference>
<dbReference type="OrthoDB" id="9791546at2"/>
<evidence type="ECO:0000256" key="5">
    <source>
        <dbReference type="ARBA" id="ARBA00022741"/>
    </source>
</evidence>
<dbReference type="Pfam" id="PF00005">
    <property type="entry name" value="ABC_tran"/>
    <property type="match status" value="1"/>
</dbReference>
<evidence type="ECO:0000256" key="7">
    <source>
        <dbReference type="ARBA" id="ARBA00022967"/>
    </source>
</evidence>
<dbReference type="InterPro" id="IPR015854">
    <property type="entry name" value="ABC_transpr_LolD-like"/>
</dbReference>
<dbReference type="EMBL" id="PPPX01000016">
    <property type="protein sequence ID" value="POA08311.1"/>
    <property type="molecule type" value="Genomic_DNA"/>
</dbReference>
<sequence>MIEFDQVTKDFRDGDQTIEAVKPTTLKLGKGEIVAIVGPSGSGKSTLLTMAGALQTPTSGRIVINEQDITQLSQKQLSNIRMNEIGFILQTSNLVPFLTVKQQFELLRKEKKDVMSDKVLQNMLERLGLSKVVNKLPEQVSGGQKQRVAILKALYTNPSLILADEPTASLDTENAMEVMRILRDMSKEQEKTCIIVTHDERLTDYCDQVFQLVDGRLTKQK</sequence>
<evidence type="ECO:0000256" key="3">
    <source>
        <dbReference type="ARBA" id="ARBA00022448"/>
    </source>
</evidence>
<organism evidence="13 14">
    <name type="scientific">Staphylococcus argensis</name>
    <dbReference type="NCBI Taxonomy" id="1607738"/>
    <lineage>
        <taxon>Bacteria</taxon>
        <taxon>Bacillati</taxon>
        <taxon>Bacillota</taxon>
        <taxon>Bacilli</taxon>
        <taxon>Bacillales</taxon>
        <taxon>Staphylococcaceae</taxon>
        <taxon>Staphylococcus</taxon>
    </lineage>
</organism>
<keyword evidence="14" id="KW-1185">Reference proteome</keyword>
<comment type="subcellular location">
    <subcellularLocation>
        <location evidence="1">Cell membrane</location>
        <topology evidence="1">Peripheral membrane protein</topology>
    </subcellularLocation>
</comment>
<evidence type="ECO:0000256" key="11">
    <source>
        <dbReference type="ARBA" id="ARBA00024721"/>
    </source>
</evidence>
<dbReference type="GO" id="GO:0022857">
    <property type="term" value="F:transmembrane transporter activity"/>
    <property type="evidence" value="ECO:0007669"/>
    <property type="project" value="TreeGrafter"/>
</dbReference>
<comment type="function">
    <text evidence="11">Part of the ABC transporter complex hrt involved in hemin import. Responsible for energy coupling to the transport system.</text>
</comment>
<keyword evidence="6 13" id="KW-0067">ATP-binding</keyword>
<comment type="similarity">
    <text evidence="9">Belongs to the ABC transporter superfamily. HrtA family.</text>
</comment>
<dbReference type="GO" id="GO:0005886">
    <property type="term" value="C:plasma membrane"/>
    <property type="evidence" value="ECO:0007669"/>
    <property type="project" value="UniProtKB-SubCell"/>
</dbReference>
<dbReference type="CDD" id="cd03255">
    <property type="entry name" value="ABC_MJ0796_LolCDE_FtsE"/>
    <property type="match status" value="1"/>
</dbReference>
<dbReference type="GO" id="GO:0005524">
    <property type="term" value="F:ATP binding"/>
    <property type="evidence" value="ECO:0007669"/>
    <property type="project" value="UniProtKB-KW"/>
</dbReference>
<dbReference type="GO" id="GO:0016887">
    <property type="term" value="F:ATP hydrolysis activity"/>
    <property type="evidence" value="ECO:0007669"/>
    <property type="project" value="InterPro"/>
</dbReference>
<dbReference type="PROSITE" id="PS00211">
    <property type="entry name" value="ABC_TRANSPORTER_1"/>
    <property type="match status" value="1"/>
</dbReference>
<keyword evidence="8" id="KW-0472">Membrane</keyword>
<dbReference type="InterPro" id="IPR003439">
    <property type="entry name" value="ABC_transporter-like_ATP-bd"/>
</dbReference>
<dbReference type="Gene3D" id="3.40.50.300">
    <property type="entry name" value="P-loop containing nucleotide triphosphate hydrolases"/>
    <property type="match status" value="1"/>
</dbReference>